<protein>
    <submittedName>
        <fullName evidence="1">Uncharacterized protein</fullName>
    </submittedName>
</protein>
<evidence type="ECO:0000313" key="2">
    <source>
        <dbReference type="Proteomes" id="UP000186817"/>
    </source>
</evidence>
<gene>
    <name evidence="1" type="ORF">AK812_SmicGene22374</name>
</gene>
<dbReference type="OrthoDB" id="428663at2759"/>
<organism evidence="1 2">
    <name type="scientific">Symbiodinium microadriaticum</name>
    <name type="common">Dinoflagellate</name>
    <name type="synonym">Zooxanthella microadriatica</name>
    <dbReference type="NCBI Taxonomy" id="2951"/>
    <lineage>
        <taxon>Eukaryota</taxon>
        <taxon>Sar</taxon>
        <taxon>Alveolata</taxon>
        <taxon>Dinophyceae</taxon>
        <taxon>Suessiales</taxon>
        <taxon>Symbiodiniaceae</taxon>
        <taxon>Symbiodinium</taxon>
    </lineage>
</organism>
<evidence type="ECO:0000313" key="1">
    <source>
        <dbReference type="EMBL" id="OLP95514.1"/>
    </source>
</evidence>
<keyword evidence="2" id="KW-1185">Reference proteome</keyword>
<accession>A0A1Q9DK17</accession>
<comment type="caution">
    <text evidence="1">The sequence shown here is derived from an EMBL/GenBank/DDBJ whole genome shotgun (WGS) entry which is preliminary data.</text>
</comment>
<sequence length="260" mass="27943">MRAALAERARRAASGAASALRAKGHPASELEKVLRRVTHADCAAIPSEDLEAAVRWAKRSEEALAKSLKHIQENIAADPSDWRRIHGALALFEALAAEGGSLVGRSWFEVKMQGRLKDLQTFRFLAQTEVWSRLLKNCSERAGYDADPRVAGLVQRAAASANSAAEKLSWEDDGVFADEAPETSDKVPEIPPEWTGGAEDAVKAVKPTVLGRAEGIKAKAAQSIDTLAQIRKLGPSLAMKVGESYFGVAGKCRGDPSIQF</sequence>
<dbReference type="InterPro" id="IPR008942">
    <property type="entry name" value="ENTH_VHS"/>
</dbReference>
<dbReference type="Proteomes" id="UP000186817">
    <property type="component" value="Unassembled WGS sequence"/>
</dbReference>
<dbReference type="SUPFAM" id="SSF48464">
    <property type="entry name" value="ENTH/VHS domain"/>
    <property type="match status" value="1"/>
</dbReference>
<proteinExistence type="predicted"/>
<dbReference type="AlphaFoldDB" id="A0A1Q9DK17"/>
<name>A0A1Q9DK17_SYMMI</name>
<reference evidence="1 2" key="1">
    <citation type="submission" date="2016-02" db="EMBL/GenBank/DDBJ databases">
        <title>Genome analysis of coral dinoflagellate symbionts highlights evolutionary adaptations to a symbiotic lifestyle.</title>
        <authorList>
            <person name="Aranda M."/>
            <person name="Li Y."/>
            <person name="Liew Y.J."/>
            <person name="Baumgarten S."/>
            <person name="Simakov O."/>
            <person name="Wilson M."/>
            <person name="Piel J."/>
            <person name="Ashoor H."/>
            <person name="Bougouffa S."/>
            <person name="Bajic V.B."/>
            <person name="Ryu T."/>
            <person name="Ravasi T."/>
            <person name="Bayer T."/>
            <person name="Micklem G."/>
            <person name="Kim H."/>
            <person name="Bhak J."/>
            <person name="Lajeunesse T.C."/>
            <person name="Voolstra C.R."/>
        </authorList>
    </citation>
    <scope>NUCLEOTIDE SEQUENCE [LARGE SCALE GENOMIC DNA]</scope>
    <source>
        <strain evidence="1 2">CCMP2467</strain>
    </source>
</reference>
<dbReference type="EMBL" id="LSRX01000500">
    <property type="protein sequence ID" value="OLP95514.1"/>
    <property type="molecule type" value="Genomic_DNA"/>
</dbReference>